<reference evidence="1 2" key="1">
    <citation type="journal article" date="2023" name="Nucleic Acids Res.">
        <title>The hologenome of Daphnia magna reveals possible DNA methylation and microbiome-mediated evolution of the host genome.</title>
        <authorList>
            <person name="Chaturvedi A."/>
            <person name="Li X."/>
            <person name="Dhandapani V."/>
            <person name="Marshall H."/>
            <person name="Kissane S."/>
            <person name="Cuenca-Cambronero M."/>
            <person name="Asole G."/>
            <person name="Calvet F."/>
            <person name="Ruiz-Romero M."/>
            <person name="Marangio P."/>
            <person name="Guigo R."/>
            <person name="Rago D."/>
            <person name="Mirbahai L."/>
            <person name="Eastwood N."/>
            <person name="Colbourne J.K."/>
            <person name="Zhou J."/>
            <person name="Mallon E."/>
            <person name="Orsini L."/>
        </authorList>
    </citation>
    <scope>NUCLEOTIDE SEQUENCE [LARGE SCALE GENOMIC DNA]</scope>
    <source>
        <strain evidence="1">LRV0_1</strain>
    </source>
</reference>
<dbReference type="EMBL" id="JAOYFB010000002">
    <property type="protein sequence ID" value="KAK4007980.1"/>
    <property type="molecule type" value="Genomic_DNA"/>
</dbReference>
<gene>
    <name evidence="1" type="ORF">OUZ56_013139</name>
</gene>
<comment type="caution">
    <text evidence="1">The sequence shown here is derived from an EMBL/GenBank/DDBJ whole genome shotgun (WGS) entry which is preliminary data.</text>
</comment>
<protein>
    <submittedName>
        <fullName evidence="1">Uncharacterized protein</fullName>
    </submittedName>
</protein>
<organism evidence="1 2">
    <name type="scientific">Daphnia magna</name>
    <dbReference type="NCBI Taxonomy" id="35525"/>
    <lineage>
        <taxon>Eukaryota</taxon>
        <taxon>Metazoa</taxon>
        <taxon>Ecdysozoa</taxon>
        <taxon>Arthropoda</taxon>
        <taxon>Crustacea</taxon>
        <taxon>Branchiopoda</taxon>
        <taxon>Diplostraca</taxon>
        <taxon>Cladocera</taxon>
        <taxon>Anomopoda</taxon>
        <taxon>Daphniidae</taxon>
        <taxon>Daphnia</taxon>
    </lineage>
</organism>
<sequence length="64" mass="6941">MEGGKRQGPTLEKCAATCPMASWERTPQPVRKSGRRFFSSVATEIAVAANRSGISPHNPLNNDK</sequence>
<evidence type="ECO:0000313" key="2">
    <source>
        <dbReference type="Proteomes" id="UP001234178"/>
    </source>
</evidence>
<evidence type="ECO:0000313" key="1">
    <source>
        <dbReference type="EMBL" id="KAK4007980.1"/>
    </source>
</evidence>
<keyword evidence="2" id="KW-1185">Reference proteome</keyword>
<dbReference type="Proteomes" id="UP001234178">
    <property type="component" value="Unassembled WGS sequence"/>
</dbReference>
<accession>A0ABQ9Z500</accession>
<name>A0ABQ9Z500_9CRUS</name>
<proteinExistence type="predicted"/>